<protein>
    <submittedName>
        <fullName evidence="1">Uncharacterized protein</fullName>
    </submittedName>
</protein>
<name>A0ABY7KJW9_9ACTN</name>
<keyword evidence="2" id="KW-1185">Reference proteome</keyword>
<accession>A0ABY7KJW9</accession>
<dbReference type="Proteomes" id="UP001164439">
    <property type="component" value="Chromosome"/>
</dbReference>
<organism evidence="1 2">
    <name type="scientific">Streptomyces cinnabarinus</name>
    <dbReference type="NCBI Taxonomy" id="67287"/>
    <lineage>
        <taxon>Bacteria</taxon>
        <taxon>Bacillati</taxon>
        <taxon>Actinomycetota</taxon>
        <taxon>Actinomycetes</taxon>
        <taxon>Kitasatosporales</taxon>
        <taxon>Streptomycetaceae</taxon>
        <taxon>Streptomyces</taxon>
    </lineage>
</organism>
<dbReference type="RefSeq" id="WP_269660969.1">
    <property type="nucleotide sequence ID" value="NZ_CP114413.1"/>
</dbReference>
<reference evidence="1" key="1">
    <citation type="submission" date="2022-12" db="EMBL/GenBank/DDBJ databases">
        <authorList>
            <person name="Ruckert C."/>
            <person name="Busche T."/>
            <person name="Kalinowski J."/>
            <person name="Wittmann C."/>
        </authorList>
    </citation>
    <scope>NUCLEOTIDE SEQUENCE</scope>
    <source>
        <strain evidence="1">DSM 40467</strain>
    </source>
</reference>
<proteinExistence type="predicted"/>
<sequence>MIALPVLLSELLTRVGSERAVTLSLDFAERPVALRAESLTPDMREACAQYVAAAREALRLGRANDRLVRAHEDFFEAGWRTPDHSDVTHVLNSAVRLACQDMLIEVGALNRAGRTNPSPKYIAKTAQSEVGRWYAERADDSADRREVDRRARWEEARWQIQHVIATEPYPGGGRGRS</sequence>
<evidence type="ECO:0000313" key="2">
    <source>
        <dbReference type="Proteomes" id="UP001164439"/>
    </source>
</evidence>
<gene>
    <name evidence="1" type="ORF">STRCI_004733</name>
</gene>
<dbReference type="EMBL" id="CP114413">
    <property type="protein sequence ID" value="WAZ23392.1"/>
    <property type="molecule type" value="Genomic_DNA"/>
</dbReference>
<evidence type="ECO:0000313" key="1">
    <source>
        <dbReference type="EMBL" id="WAZ23392.1"/>
    </source>
</evidence>